<feature type="transmembrane region" description="Helical" evidence="8">
    <location>
        <begin position="360"/>
        <end position="382"/>
    </location>
</feature>
<keyword evidence="6 7" id="KW-0472">Membrane</keyword>
<proteinExistence type="inferred from homology"/>
<dbReference type="CDD" id="cd11484">
    <property type="entry name" value="SLC-NCS1sbd_CobB-like"/>
    <property type="match status" value="1"/>
</dbReference>
<evidence type="ECO:0000256" key="6">
    <source>
        <dbReference type="ARBA" id="ARBA00023136"/>
    </source>
</evidence>
<keyword evidence="4 8" id="KW-0812">Transmembrane</keyword>
<organism evidence="9 10">
    <name type="scientific">Nocardioides aquiterrae</name>
    <dbReference type="NCBI Taxonomy" id="203799"/>
    <lineage>
        <taxon>Bacteria</taxon>
        <taxon>Bacillati</taxon>
        <taxon>Actinomycetota</taxon>
        <taxon>Actinomycetes</taxon>
        <taxon>Propionibacteriales</taxon>
        <taxon>Nocardioidaceae</taxon>
        <taxon>Nocardioides</taxon>
    </lineage>
</organism>
<dbReference type="Proteomes" id="UP001499979">
    <property type="component" value="Unassembled WGS sequence"/>
</dbReference>
<dbReference type="Pfam" id="PF02133">
    <property type="entry name" value="Transp_cyt_pur"/>
    <property type="match status" value="1"/>
</dbReference>
<dbReference type="InterPro" id="IPR001248">
    <property type="entry name" value="Pur-cyt_permease"/>
</dbReference>
<keyword evidence="3 7" id="KW-0813">Transport</keyword>
<feature type="transmembrane region" description="Helical" evidence="8">
    <location>
        <begin position="105"/>
        <end position="128"/>
    </location>
</feature>
<feature type="transmembrane region" description="Helical" evidence="8">
    <location>
        <begin position="212"/>
        <end position="234"/>
    </location>
</feature>
<dbReference type="EMBL" id="BAAAJE010000014">
    <property type="protein sequence ID" value="GAA1147280.1"/>
    <property type="molecule type" value="Genomic_DNA"/>
</dbReference>
<accession>A0ABN1UFE2</accession>
<dbReference type="PIRSF" id="PIRSF002744">
    <property type="entry name" value="Pur-cyt_permease"/>
    <property type="match status" value="1"/>
</dbReference>
<feature type="transmembrane region" description="Helical" evidence="8">
    <location>
        <begin position="331"/>
        <end position="348"/>
    </location>
</feature>
<evidence type="ECO:0000256" key="3">
    <source>
        <dbReference type="ARBA" id="ARBA00022448"/>
    </source>
</evidence>
<feature type="transmembrane region" description="Helical" evidence="8">
    <location>
        <begin position="175"/>
        <end position="192"/>
    </location>
</feature>
<gene>
    <name evidence="9" type="ORF">GCM10009606_27670</name>
</gene>
<keyword evidence="5 8" id="KW-1133">Transmembrane helix</keyword>
<name>A0ABN1UFE2_9ACTN</name>
<feature type="transmembrane region" description="Helical" evidence="8">
    <location>
        <begin position="288"/>
        <end position="310"/>
    </location>
</feature>
<feature type="transmembrane region" description="Helical" evidence="8">
    <location>
        <begin position="255"/>
        <end position="276"/>
    </location>
</feature>
<evidence type="ECO:0000256" key="8">
    <source>
        <dbReference type="SAM" id="Phobius"/>
    </source>
</evidence>
<feature type="transmembrane region" description="Helical" evidence="8">
    <location>
        <begin position="148"/>
        <end position="168"/>
    </location>
</feature>
<dbReference type="PANTHER" id="PTHR31806">
    <property type="entry name" value="PURINE-CYTOSINE PERMEASE FCY2-RELATED"/>
    <property type="match status" value="1"/>
</dbReference>
<comment type="caution">
    <text evidence="9">The sequence shown here is derived from an EMBL/GenBank/DDBJ whole genome shotgun (WGS) entry which is preliminary data.</text>
</comment>
<protein>
    <submittedName>
        <fullName evidence="9">Cytosine permease</fullName>
    </submittedName>
</protein>
<evidence type="ECO:0000256" key="4">
    <source>
        <dbReference type="ARBA" id="ARBA00022692"/>
    </source>
</evidence>
<dbReference type="Gene3D" id="1.10.4160.10">
    <property type="entry name" value="Hydantoin permease"/>
    <property type="match status" value="1"/>
</dbReference>
<feature type="transmembrane region" description="Helical" evidence="8">
    <location>
        <begin position="64"/>
        <end position="84"/>
    </location>
</feature>
<keyword evidence="10" id="KW-1185">Reference proteome</keyword>
<sequence length="478" mass="51543">MSINSDELAVTETAEHTLMPIPPEARTSTVAHQFWIWMGANIAPINWVLGALGIYLGLSLWQTVAVLVVGNLIGMATFGFFVLMGQRTAVSQMVLSRAAFGRRGAYLPAVMQGLLAVGWCAINTWIILDLVVTLFDKIGIHGGDGLRIGVAVVIMAIQVWLAAIGFRAIARFERWTVPITLVVLLAMTIVAWTKTDVDWGYAGGGLEGKALWSSLTTLMTAIGIGWGITWFAYASDYSRFVSPQISRRKLYLGSVLGQFIPTVWLGIFGATLATVSQEIDPGQLVVNAFGGLAVPVLLLVIHGPIATNVLNIYSCGLCAQTLDWGVDRRKLSYGVGVLATIFTIYLILNGDFATNLDGWLAGLVTWVAPWGAIMLVHYYGIAKQRIDVDALFEPPGSSRVPDIVWEAIVPFLLGMVATWMFEYGIPTWLQGPAAKALGGIDLSWLAGALVAGVLSYVAMSRRRPRTTAPTPAVSTESA</sequence>
<comment type="similarity">
    <text evidence="2 7">Belongs to the purine-cytosine permease (2.A.39) family.</text>
</comment>
<evidence type="ECO:0000256" key="7">
    <source>
        <dbReference type="PIRNR" id="PIRNR002744"/>
    </source>
</evidence>
<evidence type="ECO:0000256" key="5">
    <source>
        <dbReference type="ARBA" id="ARBA00022989"/>
    </source>
</evidence>
<dbReference type="PANTHER" id="PTHR31806:SF1">
    <property type="entry name" value="PURINE-CYTOSINE PERMEASE FCY2-RELATED"/>
    <property type="match status" value="1"/>
</dbReference>
<evidence type="ECO:0000313" key="9">
    <source>
        <dbReference type="EMBL" id="GAA1147280.1"/>
    </source>
</evidence>
<comment type="subcellular location">
    <subcellularLocation>
        <location evidence="1">Membrane</location>
        <topology evidence="1">Multi-pass membrane protein</topology>
    </subcellularLocation>
</comment>
<evidence type="ECO:0000313" key="10">
    <source>
        <dbReference type="Proteomes" id="UP001499979"/>
    </source>
</evidence>
<evidence type="ECO:0000256" key="2">
    <source>
        <dbReference type="ARBA" id="ARBA00008974"/>
    </source>
</evidence>
<feature type="transmembrane region" description="Helical" evidence="8">
    <location>
        <begin position="34"/>
        <end position="58"/>
    </location>
</feature>
<dbReference type="RefSeq" id="WP_343908162.1">
    <property type="nucleotide sequence ID" value="NZ_BAAAJE010000014.1"/>
</dbReference>
<feature type="transmembrane region" description="Helical" evidence="8">
    <location>
        <begin position="403"/>
        <end position="421"/>
    </location>
</feature>
<reference evidence="9 10" key="1">
    <citation type="journal article" date="2019" name="Int. J. Syst. Evol. Microbiol.">
        <title>The Global Catalogue of Microorganisms (GCM) 10K type strain sequencing project: providing services to taxonomists for standard genome sequencing and annotation.</title>
        <authorList>
            <consortium name="The Broad Institute Genomics Platform"/>
            <consortium name="The Broad Institute Genome Sequencing Center for Infectious Disease"/>
            <person name="Wu L."/>
            <person name="Ma J."/>
        </authorList>
    </citation>
    <scope>NUCLEOTIDE SEQUENCE [LARGE SCALE GENOMIC DNA]</scope>
    <source>
        <strain evidence="9 10">JCM 11813</strain>
    </source>
</reference>
<dbReference type="InterPro" id="IPR026030">
    <property type="entry name" value="Pur-cyt_permease_Fcy2/21/22"/>
</dbReference>
<evidence type="ECO:0000256" key="1">
    <source>
        <dbReference type="ARBA" id="ARBA00004141"/>
    </source>
</evidence>
<feature type="transmembrane region" description="Helical" evidence="8">
    <location>
        <begin position="441"/>
        <end position="459"/>
    </location>
</feature>